<feature type="compositionally biased region" description="Low complexity" evidence="1">
    <location>
        <begin position="537"/>
        <end position="546"/>
    </location>
</feature>
<protein>
    <submittedName>
        <fullName evidence="2">Uncharacterized protein</fullName>
    </submittedName>
</protein>
<proteinExistence type="predicted"/>
<feature type="region of interest" description="Disordered" evidence="1">
    <location>
        <begin position="735"/>
        <end position="796"/>
    </location>
</feature>
<feature type="region of interest" description="Disordered" evidence="1">
    <location>
        <begin position="537"/>
        <end position="556"/>
    </location>
</feature>
<accession>A0A835YL43</accession>
<dbReference type="EMBL" id="JAFCMP010000529">
    <property type="protein sequence ID" value="KAG5177135.1"/>
    <property type="molecule type" value="Genomic_DNA"/>
</dbReference>
<feature type="region of interest" description="Disordered" evidence="1">
    <location>
        <begin position="203"/>
        <end position="290"/>
    </location>
</feature>
<sequence length="915" mass="91577">MTCDITEVDADATVPLTGDVACAEPTTVVVRAGARVEFRAAVPVRLSQYRFVVEDGAELVFSGVHFTFEGSDAPADEACGGAVASSGGTVTFACPVTFTNNSAEGGAVFCNDNCKMVFEAAAVFDSNTATGGAVAADTGGEITFTSTALFDANAAEGGAVHTGNDGGLVTFQSATYFNGNEATGNCVYVDGDGNVVFEANPTYFNGEDQPADGDIVNTAGPGGVQLPPPPAAPTPPGGTPGPTNAVVPPAKPVKPVKPPPPTQPPTPVPTAKPTAKPTAEPTAAATAGKVPRDAIAPDAFPGTFLATYTTTFVGQAPARFGDAYAAAFVGALRVAVAPVGGAGAAQVGNTTWAATAARRRLAAGTGVDLTYTVIGLDNANAVDGVTAQLVGQSDDGALLASFKGIVGATPGLSADDVTATALVTRIDSSGKVPGDDSSSGSSADALIIGCVVGAAALALLLLTAFCGRRYVQDHRRVVLNAKPLPFVSKAPGAHSTRHRQWLLRCGYIAASGIRSIEYLTLPHAYIMNPTAHAAHPAPAAWPPQAGKGAGDAKDNGDRAQLLRAPASGAYSATHFAGAESPQPWAVAQRAAALGGGSSGVATPRQWAAARRAAWAASASSAAALAAARAEQRAAAALAAAEAAAAAAADVTPPPSSNASSVAGYESESEASSAYASAAASPQPLPASPLLQMESEEADAAAAAPPGATAFDDSAGWFLGSGGGAATAAAASALRIRPPTPPEVPSPAHQASAAAAAPAAARGTSPLPPPIPAANRESRRALSTSPQPPAAAAQDPRGLFWRTSPAQSEVATPVDVGSPALPAARVSPGPAAPPALTWRERRAVFVHKFSLMPLQNICVFGDLANDNANAVLCNYSRSHASPTAAAAADAARGATPPNRALTPQWRQMLRMSGWRL</sequence>
<dbReference type="SUPFAM" id="SSF51126">
    <property type="entry name" value="Pectin lyase-like"/>
    <property type="match status" value="1"/>
</dbReference>
<reference evidence="2" key="1">
    <citation type="submission" date="2021-02" db="EMBL/GenBank/DDBJ databases">
        <title>First Annotated Genome of the Yellow-green Alga Tribonema minus.</title>
        <authorList>
            <person name="Mahan K.M."/>
        </authorList>
    </citation>
    <scope>NUCLEOTIDE SEQUENCE</scope>
    <source>
        <strain evidence="2">UTEX B ZZ1240</strain>
    </source>
</reference>
<feature type="compositionally biased region" description="Pro residues" evidence="1">
    <location>
        <begin position="226"/>
        <end position="239"/>
    </location>
</feature>
<dbReference type="GO" id="GO:0005681">
    <property type="term" value="C:spliceosomal complex"/>
    <property type="evidence" value="ECO:0007669"/>
    <property type="project" value="TreeGrafter"/>
</dbReference>
<keyword evidence="3" id="KW-1185">Reference proteome</keyword>
<evidence type="ECO:0000256" key="1">
    <source>
        <dbReference type="SAM" id="MobiDB-lite"/>
    </source>
</evidence>
<dbReference type="Proteomes" id="UP000664859">
    <property type="component" value="Unassembled WGS sequence"/>
</dbReference>
<comment type="caution">
    <text evidence="2">The sequence shown here is derived from an EMBL/GenBank/DDBJ whole genome shotgun (WGS) entry which is preliminary data.</text>
</comment>
<organism evidence="2 3">
    <name type="scientific">Tribonema minus</name>
    <dbReference type="NCBI Taxonomy" id="303371"/>
    <lineage>
        <taxon>Eukaryota</taxon>
        <taxon>Sar</taxon>
        <taxon>Stramenopiles</taxon>
        <taxon>Ochrophyta</taxon>
        <taxon>PX clade</taxon>
        <taxon>Xanthophyceae</taxon>
        <taxon>Tribonematales</taxon>
        <taxon>Tribonemataceae</taxon>
        <taxon>Tribonema</taxon>
    </lineage>
</organism>
<dbReference type="PANTHER" id="PTHR13361">
    <property type="entry name" value="WW DOMAIN-BINDING PROTEIN 11"/>
    <property type="match status" value="1"/>
</dbReference>
<feature type="compositionally biased region" description="Low complexity" evidence="1">
    <location>
        <begin position="745"/>
        <end position="760"/>
    </location>
</feature>
<feature type="compositionally biased region" description="Pro residues" evidence="1">
    <location>
        <begin position="249"/>
        <end position="270"/>
    </location>
</feature>
<evidence type="ECO:0000313" key="3">
    <source>
        <dbReference type="Proteomes" id="UP000664859"/>
    </source>
</evidence>
<gene>
    <name evidence="2" type="ORF">JKP88DRAFT_265167</name>
</gene>
<dbReference type="InterPro" id="IPR011050">
    <property type="entry name" value="Pectin_lyase_fold/virulence"/>
</dbReference>
<name>A0A835YL43_9STRA</name>
<dbReference type="AlphaFoldDB" id="A0A835YL43"/>
<dbReference type="PANTHER" id="PTHR13361:SF1">
    <property type="entry name" value="WW DOMAIN-BINDING PROTEIN 11"/>
    <property type="match status" value="1"/>
</dbReference>
<feature type="compositionally biased region" description="Low complexity" evidence="1">
    <location>
        <begin position="271"/>
        <end position="287"/>
    </location>
</feature>
<evidence type="ECO:0000313" key="2">
    <source>
        <dbReference type="EMBL" id="KAG5177135.1"/>
    </source>
</evidence>